<comment type="catalytic activity">
    <reaction evidence="3">
        <text>S-ubiquitinyl-[E2 ubiquitin-conjugating enzyme]-L-cysteine + [acceptor protein]-L-lysine = [E2 ubiquitin-conjugating enzyme]-L-cysteine + N(6)-ubiquitinyl-[acceptor protein]-L-lysine.</text>
        <dbReference type="EC" id="2.3.2.27"/>
    </reaction>
</comment>
<evidence type="ECO:0000313" key="7">
    <source>
        <dbReference type="Proteomes" id="UP001176940"/>
    </source>
</evidence>
<dbReference type="Proteomes" id="UP001176940">
    <property type="component" value="Unassembled WGS sequence"/>
</dbReference>
<evidence type="ECO:0000256" key="3">
    <source>
        <dbReference type="RuleBase" id="RU369101"/>
    </source>
</evidence>
<dbReference type="PANTHER" id="PTHR14140:SF3">
    <property type="entry name" value="E3 UBIQUITIN-PROTEIN LIGASE UHRF2"/>
    <property type="match status" value="1"/>
</dbReference>
<evidence type="ECO:0000256" key="2">
    <source>
        <dbReference type="PROSITE-ProRule" id="PRU00358"/>
    </source>
</evidence>
<evidence type="ECO:0000256" key="1">
    <source>
        <dbReference type="ARBA" id="ARBA00023242"/>
    </source>
</evidence>
<dbReference type="InterPro" id="IPR036987">
    <property type="entry name" value="SRA-YDG_sf"/>
</dbReference>
<comment type="pathway">
    <text evidence="3">Protein modification; protein ubiquitination.</text>
</comment>
<proteinExistence type="predicted"/>
<reference evidence="6" key="1">
    <citation type="submission" date="2023-07" db="EMBL/GenBank/DDBJ databases">
        <authorList>
            <person name="Stuckert A."/>
        </authorList>
    </citation>
    <scope>NUCLEOTIDE SEQUENCE</scope>
</reference>
<keyword evidence="3" id="KW-0479">Metal-binding</keyword>
<dbReference type="PROSITE" id="PS51015">
    <property type="entry name" value="YDG"/>
    <property type="match status" value="1"/>
</dbReference>
<comment type="caution">
    <text evidence="6">The sequence shown here is derived from an EMBL/GenBank/DDBJ whole genome shotgun (WGS) entry which is preliminary data.</text>
</comment>
<evidence type="ECO:0000313" key="6">
    <source>
        <dbReference type="EMBL" id="CAJ0924219.1"/>
    </source>
</evidence>
<keyword evidence="3" id="KW-0808">Transferase</keyword>
<dbReference type="InterPro" id="IPR015947">
    <property type="entry name" value="PUA-like_sf"/>
</dbReference>
<gene>
    <name evidence="6" type="ORF">RIMI_LOCUS2213031</name>
</gene>
<sequence>MFTLVTILKVKKKNKRFKLPSAVCPPALCFPALTVSTAAGKQSGDVTALLSGRCAHSQYREAERRGQTAEDLPYICRALALNCDAALNDKDGAESKNWRAGKPVRVVRSSKGRRISKYAPEDGNRYDGIYKVVKYWPEIGKCGFLVWRYLLRRDDMEPAPWTPEGTERSKKLGLTLQFPEGYLEAMANKEKKDKVKKQPVKSEPSSPDDVEEVVPPKLIRRSEEGGEAFQLTEQQHWLIKEDSLNQKLWDEVLSSIKEGPMKAGSHRAHMTDVTVWRCRGERSAAYNILQHDRIGSGGHYVAFG</sequence>
<dbReference type="EC" id="2.3.2.27" evidence="3"/>
<dbReference type="Pfam" id="PF02182">
    <property type="entry name" value="SAD_SRA"/>
    <property type="match status" value="1"/>
</dbReference>
<keyword evidence="3" id="KW-0863">Zinc-finger</keyword>
<feature type="domain" description="YDG" evidence="5">
    <location>
        <begin position="1"/>
        <end position="153"/>
    </location>
</feature>
<dbReference type="SMART" id="SM00466">
    <property type="entry name" value="SRA"/>
    <property type="match status" value="1"/>
</dbReference>
<keyword evidence="3" id="KW-0238">DNA-binding</keyword>
<keyword evidence="3" id="KW-0833">Ubl conjugation pathway</keyword>
<comment type="subcellular location">
    <subcellularLocation>
        <location evidence="2 3">Nucleus</location>
    </subcellularLocation>
</comment>
<evidence type="ECO:0000259" key="5">
    <source>
        <dbReference type="PROSITE" id="PS51015"/>
    </source>
</evidence>
<accession>A0ABN9KU75</accession>
<dbReference type="InterPro" id="IPR003105">
    <property type="entry name" value="SRA_YDG"/>
</dbReference>
<organism evidence="6 7">
    <name type="scientific">Ranitomeya imitator</name>
    <name type="common">mimic poison frog</name>
    <dbReference type="NCBI Taxonomy" id="111125"/>
    <lineage>
        <taxon>Eukaryota</taxon>
        <taxon>Metazoa</taxon>
        <taxon>Chordata</taxon>
        <taxon>Craniata</taxon>
        <taxon>Vertebrata</taxon>
        <taxon>Euteleostomi</taxon>
        <taxon>Amphibia</taxon>
        <taxon>Batrachia</taxon>
        <taxon>Anura</taxon>
        <taxon>Neobatrachia</taxon>
        <taxon>Hyloidea</taxon>
        <taxon>Dendrobatidae</taxon>
        <taxon>Dendrobatinae</taxon>
        <taxon>Ranitomeya</taxon>
    </lineage>
</organism>
<comment type="domain">
    <text evidence="3">The YDG domain mediates the interaction with histone H3.</text>
</comment>
<evidence type="ECO:0000256" key="4">
    <source>
        <dbReference type="SAM" id="MobiDB-lite"/>
    </source>
</evidence>
<feature type="region of interest" description="Disordered" evidence="4">
    <location>
        <begin position="189"/>
        <end position="212"/>
    </location>
</feature>
<dbReference type="InterPro" id="IPR045134">
    <property type="entry name" value="UHRF1/2-like"/>
</dbReference>
<dbReference type="Gene3D" id="2.30.280.10">
    <property type="entry name" value="SRA-YDG"/>
    <property type="match status" value="1"/>
</dbReference>
<name>A0ABN9KU75_9NEOB</name>
<dbReference type="SUPFAM" id="SSF88697">
    <property type="entry name" value="PUA domain-like"/>
    <property type="match status" value="1"/>
</dbReference>
<dbReference type="PANTHER" id="PTHR14140">
    <property type="entry name" value="E3 UBIQUITIN-PROTEIN LIGASE UHRF-RELATED"/>
    <property type="match status" value="1"/>
</dbReference>
<keyword evidence="1 2" id="KW-0539">Nucleus</keyword>
<protein>
    <recommendedName>
        <fullName evidence="3">RING-type E3 ubiquitin transferase</fullName>
        <ecNumber evidence="3">2.3.2.27</ecNumber>
    </recommendedName>
</protein>
<keyword evidence="7" id="KW-1185">Reference proteome</keyword>
<keyword evidence="3" id="KW-0862">Zinc</keyword>
<comment type="function">
    <text evidence="3">Multi domain E3 ubiquitin ligase that also plays a role in DNA methylation and histone modifications.</text>
</comment>
<dbReference type="EMBL" id="CAUEEQ010003036">
    <property type="protein sequence ID" value="CAJ0924219.1"/>
    <property type="molecule type" value="Genomic_DNA"/>
</dbReference>